<name>A0ABN5W948_9SPHN</name>
<accession>A0ABN5W948</accession>
<dbReference type="Proteomes" id="UP001059971">
    <property type="component" value="Chromosome 1"/>
</dbReference>
<keyword evidence="4" id="KW-1185">Reference proteome</keyword>
<sequence>MVATVSTVAYLGLEARAVEVQCQLVPGLPNFILVGLPDKAVAESRERVRNAIAAIGLSLPPKRITVNLSPADLPKEGSHFDLPIALALLGAMGVIDAETLAGYVVVGELGLDGRTAPSPGVLLAALHAGSQEMGLVCPVAQGAEAAWAGEVEVVAAPDLMGLLNHFKGTSALSAPQPGVVEAPVRGADLKQVKGQEVAKRALEIAAAGGHNLLMLGHMTPTAVTLLRDPAVLDAAATSFCFSRRRPSSTSPRCRLPKALGQGLTIPSAPKTASSRSEYNVAPQFRFLRRMRYGPTRSASGSPFQLS</sequence>
<feature type="compositionally biased region" description="Low complexity" evidence="1">
    <location>
        <begin position="244"/>
        <end position="253"/>
    </location>
</feature>
<evidence type="ECO:0000259" key="2">
    <source>
        <dbReference type="Pfam" id="PF01078"/>
    </source>
</evidence>
<reference evidence="3" key="1">
    <citation type="submission" date="2018-07" db="EMBL/GenBank/DDBJ databases">
        <title>Complete genome sequence of Sphingomonas bisphenolicum strain AO1, a bisphenol A degradative bacterium isolated from Japanese farm field.</title>
        <authorList>
            <person name="Murakami M."/>
            <person name="Koh M."/>
            <person name="Koba S."/>
            <person name="Matsumura Y."/>
        </authorList>
    </citation>
    <scope>NUCLEOTIDE SEQUENCE</scope>
    <source>
        <strain evidence="3">AO1</strain>
    </source>
</reference>
<organism evidence="3 4">
    <name type="scientific">Sphingomonas bisphenolicum</name>
    <dbReference type="NCBI Taxonomy" id="296544"/>
    <lineage>
        <taxon>Bacteria</taxon>
        <taxon>Pseudomonadati</taxon>
        <taxon>Pseudomonadota</taxon>
        <taxon>Alphaproteobacteria</taxon>
        <taxon>Sphingomonadales</taxon>
        <taxon>Sphingomonadaceae</taxon>
        <taxon>Sphingomonas</taxon>
    </lineage>
</organism>
<dbReference type="EMBL" id="AP018817">
    <property type="protein sequence ID" value="BBF68796.1"/>
    <property type="molecule type" value="Genomic_DNA"/>
</dbReference>
<dbReference type="InterPro" id="IPR014721">
    <property type="entry name" value="Ribsml_uS5_D2-typ_fold_subgr"/>
</dbReference>
<evidence type="ECO:0000313" key="3">
    <source>
        <dbReference type="EMBL" id="BBF68796.1"/>
    </source>
</evidence>
<evidence type="ECO:0000256" key="1">
    <source>
        <dbReference type="SAM" id="MobiDB-lite"/>
    </source>
</evidence>
<dbReference type="SUPFAM" id="SSF54211">
    <property type="entry name" value="Ribosomal protein S5 domain 2-like"/>
    <property type="match status" value="1"/>
</dbReference>
<dbReference type="InterPro" id="IPR000523">
    <property type="entry name" value="Mg_chelatse_chII-like_cat_dom"/>
</dbReference>
<evidence type="ECO:0000313" key="4">
    <source>
        <dbReference type="Proteomes" id="UP001059971"/>
    </source>
</evidence>
<gene>
    <name evidence="3" type="ORF">SBA_ch1_09960</name>
</gene>
<feature type="domain" description="Magnesium chelatase ChlI-like catalytic" evidence="2">
    <location>
        <begin position="188"/>
        <end position="217"/>
    </location>
</feature>
<protein>
    <recommendedName>
        <fullName evidence="2">Magnesium chelatase ChlI-like catalytic domain-containing protein</fullName>
    </recommendedName>
</protein>
<dbReference type="Pfam" id="PF01078">
    <property type="entry name" value="Mg_chelatase"/>
    <property type="match status" value="1"/>
</dbReference>
<feature type="region of interest" description="Disordered" evidence="1">
    <location>
        <begin position="244"/>
        <end position="276"/>
    </location>
</feature>
<proteinExistence type="predicted"/>
<dbReference type="Pfam" id="PF13541">
    <property type="entry name" value="ChlI"/>
    <property type="match status" value="1"/>
</dbReference>
<dbReference type="Gene3D" id="3.30.230.10">
    <property type="match status" value="1"/>
</dbReference>
<dbReference type="InterPro" id="IPR020568">
    <property type="entry name" value="Ribosomal_Su5_D2-typ_SF"/>
</dbReference>